<dbReference type="GO" id="GO:0005975">
    <property type="term" value="P:carbohydrate metabolic process"/>
    <property type="evidence" value="ECO:0007669"/>
    <property type="project" value="InterPro"/>
</dbReference>
<keyword evidence="6 10" id="KW-0808">Transferase</keyword>
<keyword evidence="7 10" id="KW-0119">Carbohydrate metabolism</keyword>
<proteinExistence type="inferred from homology"/>
<evidence type="ECO:0000256" key="1">
    <source>
        <dbReference type="ARBA" id="ARBA00000439"/>
    </source>
</evidence>
<evidence type="ECO:0000256" key="5">
    <source>
        <dbReference type="ARBA" id="ARBA00022676"/>
    </source>
</evidence>
<evidence type="ECO:0000313" key="11">
    <source>
        <dbReference type="EMBL" id="MBD3323074.1"/>
    </source>
</evidence>
<dbReference type="EMBL" id="WJJP01000018">
    <property type="protein sequence ID" value="MBD3323074.1"/>
    <property type="molecule type" value="Genomic_DNA"/>
</dbReference>
<reference evidence="11" key="1">
    <citation type="submission" date="2019-11" db="EMBL/GenBank/DDBJ databases">
        <title>Microbial mats filling the niche in hypersaline microbial mats.</title>
        <authorList>
            <person name="Wong H.L."/>
            <person name="Macleod F.I."/>
            <person name="White R.A. III"/>
            <person name="Burns B.P."/>
        </authorList>
    </citation>
    <scope>NUCLEOTIDE SEQUENCE</scope>
    <source>
        <strain evidence="11">Rbin_158</strain>
    </source>
</reference>
<dbReference type="SUPFAM" id="SSF51445">
    <property type="entry name" value="(Trans)glycosidases"/>
    <property type="match status" value="1"/>
</dbReference>
<evidence type="ECO:0000256" key="3">
    <source>
        <dbReference type="ARBA" id="ARBA00012560"/>
    </source>
</evidence>
<dbReference type="PANTHER" id="PTHR32438">
    <property type="entry name" value="4-ALPHA-GLUCANOTRANSFERASE DPE1, CHLOROPLASTIC/AMYLOPLASTIC"/>
    <property type="match status" value="1"/>
</dbReference>
<comment type="caution">
    <text evidence="11">The sequence shown here is derived from an EMBL/GenBank/DDBJ whole genome shotgun (WGS) entry which is preliminary data.</text>
</comment>
<dbReference type="InterPro" id="IPR003385">
    <property type="entry name" value="Glyco_hydro_77"/>
</dbReference>
<dbReference type="Proteomes" id="UP000649604">
    <property type="component" value="Unassembled WGS sequence"/>
</dbReference>
<comment type="similarity">
    <text evidence="2 10">Belongs to the disproportionating enzyme family.</text>
</comment>
<evidence type="ECO:0000256" key="8">
    <source>
        <dbReference type="ARBA" id="ARBA00031423"/>
    </source>
</evidence>
<dbReference type="NCBIfam" id="TIGR00217">
    <property type="entry name" value="malQ"/>
    <property type="match status" value="1"/>
</dbReference>
<name>A0A9D5JS92_9BACT</name>
<dbReference type="AlphaFoldDB" id="A0A9D5JS92"/>
<sequence>MRFERSSGILLHPTSLPAQFGIGDLGEHAYKFVDMLAECRQKLWQICPLGPTGYGDSPYQCFSAFAGNPLLIHLESLGEEGLLSQDDLTIHDPFDAYSVDYGRIIHTKHTLLQKAHQNFRASANPDQQRDYETFCEQQRDWLEDYALFMALKEYHQGAVWNTWEPPLVKREPETLATWKDRLATQMGYQKFIQHLFFRQWSALKAYANERDIKIVGDVPIFVAFDSADAWANPDRF</sequence>
<evidence type="ECO:0000313" key="12">
    <source>
        <dbReference type="Proteomes" id="UP000649604"/>
    </source>
</evidence>
<protein>
    <recommendedName>
        <fullName evidence="4 10">4-alpha-glucanotransferase</fullName>
        <ecNumber evidence="3 10">2.4.1.25</ecNumber>
    </recommendedName>
    <alternativeName>
        <fullName evidence="8 10">Amylomaltase</fullName>
    </alternativeName>
    <alternativeName>
        <fullName evidence="9 10">Disproportionating enzyme</fullName>
    </alternativeName>
</protein>
<evidence type="ECO:0000256" key="6">
    <source>
        <dbReference type="ARBA" id="ARBA00022679"/>
    </source>
</evidence>
<dbReference type="GO" id="GO:0004134">
    <property type="term" value="F:4-alpha-glucanotransferase activity"/>
    <property type="evidence" value="ECO:0007669"/>
    <property type="project" value="UniProtKB-EC"/>
</dbReference>
<keyword evidence="5 10" id="KW-0328">Glycosyltransferase</keyword>
<dbReference type="InterPro" id="IPR017853">
    <property type="entry name" value="GH"/>
</dbReference>
<dbReference type="EC" id="2.4.1.25" evidence="3 10"/>
<comment type="catalytic activity">
    <reaction evidence="1 10">
        <text>Transfers a segment of a (1-&gt;4)-alpha-D-glucan to a new position in an acceptor, which may be glucose or a (1-&gt;4)-alpha-D-glucan.</text>
        <dbReference type="EC" id="2.4.1.25"/>
    </reaction>
</comment>
<dbReference type="PANTHER" id="PTHR32438:SF5">
    <property type="entry name" value="4-ALPHA-GLUCANOTRANSFERASE DPE1, CHLOROPLASTIC_AMYLOPLASTIC"/>
    <property type="match status" value="1"/>
</dbReference>
<organism evidence="11 12">
    <name type="scientific">candidate division KSB3 bacterium</name>
    <dbReference type="NCBI Taxonomy" id="2044937"/>
    <lineage>
        <taxon>Bacteria</taxon>
        <taxon>candidate division KSB3</taxon>
    </lineage>
</organism>
<gene>
    <name evidence="11" type="primary">malQ</name>
    <name evidence="11" type="ORF">GF339_00730</name>
</gene>
<evidence type="ECO:0000256" key="10">
    <source>
        <dbReference type="RuleBase" id="RU361207"/>
    </source>
</evidence>
<evidence type="ECO:0000256" key="7">
    <source>
        <dbReference type="ARBA" id="ARBA00023277"/>
    </source>
</evidence>
<evidence type="ECO:0000256" key="9">
    <source>
        <dbReference type="ARBA" id="ARBA00031501"/>
    </source>
</evidence>
<evidence type="ECO:0000256" key="2">
    <source>
        <dbReference type="ARBA" id="ARBA00005684"/>
    </source>
</evidence>
<accession>A0A9D5JS92</accession>
<dbReference type="Pfam" id="PF02446">
    <property type="entry name" value="Glyco_hydro_77"/>
    <property type="match status" value="1"/>
</dbReference>
<dbReference type="Gene3D" id="3.20.20.80">
    <property type="entry name" value="Glycosidases"/>
    <property type="match status" value="1"/>
</dbReference>
<evidence type="ECO:0000256" key="4">
    <source>
        <dbReference type="ARBA" id="ARBA00020295"/>
    </source>
</evidence>
<feature type="non-terminal residue" evidence="11">
    <location>
        <position position="236"/>
    </location>
</feature>